<sequence>MKTLAIVSCCLLLLAGCTPQKVVPITDLIGKKWKAKLVKEGTQVVFSLGGAANVKPSYANFRLDLSDPKQVTFKDIDGRTLVGTWTVSTDNQRLILENLVPKPTGTIGTVEFFITETPTADLLKLERTAESRKTGNSINSYELIPE</sequence>
<name>A0A7W5ZP29_9BACT</name>
<proteinExistence type="predicted"/>
<protein>
    <recommendedName>
        <fullName evidence="3">Lipocalin-like domain-containing protein</fullName>
    </recommendedName>
</protein>
<keyword evidence="2" id="KW-1185">Reference proteome</keyword>
<comment type="caution">
    <text evidence="1">The sequence shown here is derived from an EMBL/GenBank/DDBJ whole genome shotgun (WGS) entry which is preliminary data.</text>
</comment>
<dbReference type="RefSeq" id="WP_183975575.1">
    <property type="nucleotide sequence ID" value="NZ_JACIBY010000006.1"/>
</dbReference>
<gene>
    <name evidence="1" type="ORF">FHS57_003387</name>
</gene>
<dbReference type="PROSITE" id="PS51257">
    <property type="entry name" value="PROKAR_LIPOPROTEIN"/>
    <property type="match status" value="1"/>
</dbReference>
<evidence type="ECO:0000313" key="1">
    <source>
        <dbReference type="EMBL" id="MBB3839381.1"/>
    </source>
</evidence>
<reference evidence="1 2" key="1">
    <citation type="submission" date="2020-08" db="EMBL/GenBank/DDBJ databases">
        <title>Genomic Encyclopedia of Type Strains, Phase IV (KMG-IV): sequencing the most valuable type-strain genomes for metagenomic binning, comparative biology and taxonomic classification.</title>
        <authorList>
            <person name="Goeker M."/>
        </authorList>
    </citation>
    <scope>NUCLEOTIDE SEQUENCE [LARGE SCALE GENOMIC DNA]</scope>
    <source>
        <strain evidence="1 2">DSM 17976</strain>
    </source>
</reference>
<dbReference type="EMBL" id="JACIBY010000006">
    <property type="protein sequence ID" value="MBB3839381.1"/>
    <property type="molecule type" value="Genomic_DNA"/>
</dbReference>
<dbReference type="Proteomes" id="UP000541352">
    <property type="component" value="Unassembled WGS sequence"/>
</dbReference>
<evidence type="ECO:0000313" key="2">
    <source>
        <dbReference type="Proteomes" id="UP000541352"/>
    </source>
</evidence>
<accession>A0A7W5ZP29</accession>
<dbReference type="AlphaFoldDB" id="A0A7W5ZP29"/>
<organism evidence="1 2">
    <name type="scientific">Runella defluvii</name>
    <dbReference type="NCBI Taxonomy" id="370973"/>
    <lineage>
        <taxon>Bacteria</taxon>
        <taxon>Pseudomonadati</taxon>
        <taxon>Bacteroidota</taxon>
        <taxon>Cytophagia</taxon>
        <taxon>Cytophagales</taxon>
        <taxon>Spirosomataceae</taxon>
        <taxon>Runella</taxon>
    </lineage>
</organism>
<evidence type="ECO:0008006" key="3">
    <source>
        <dbReference type="Google" id="ProtNLM"/>
    </source>
</evidence>